<keyword evidence="2" id="KW-0812">Transmembrane</keyword>
<dbReference type="RefSeq" id="WP_309971347.1">
    <property type="nucleotide sequence ID" value="NZ_JAVDWH010000001.1"/>
</dbReference>
<feature type="compositionally biased region" description="Basic and acidic residues" evidence="1">
    <location>
        <begin position="80"/>
        <end position="102"/>
    </location>
</feature>
<keyword evidence="5" id="KW-1185">Reference proteome</keyword>
<feature type="compositionally biased region" description="Low complexity" evidence="1">
    <location>
        <begin position="47"/>
        <end position="58"/>
    </location>
</feature>
<sequence>MKRFALVLAMLAGSVFIAASPGSTNTLPDGSSSDDTAKTADSPPPADAAEPTDSSSSDDTAKTADSPPPDNTPKKAASARHAESTKPDDNTLPDDTDHKIDICHLPPGNPANGQSISVDFDSIINGTGHGNDGLDIIPPFDYTKQGVPGSFPGQNWTGEGQSQYNNGCDEDQPNQPDAKVENKDETGDPNCTEKTVTTTFYTRSTPYVFDENSWTWVLGTPGEWVVDHTTSRAATVEECPTVVDDTEKTIDICHLPPGNPANGQSISVDFDSIINGTGHGNDGLDIIPPFDYTKQGVPGSFPGQNWTVEGQAQYGNDCDDVIVVTPIAPTVTEITACGTDGLVVLPTTEGVTYAFDPAGESPTEGPWKVTATADEGFVIADGASTSWNGNLGAHTTCATPVAPSVTDIEKCGEDGNVELPTTEGVTYAFDPAGDSPTEGPWKVTATANEDFAFPAETQTMWSGDLGDRIECALPVPPTVADSCDEDGSVTLPVTEGVAYAFTEGDGVTGEWTVMATPQEGFGFADDTVAEWSGTVTLPEQCAGGAQIVVAEVVVDEGCPGSERPTPTVIEGVVYTFTVGDGVEGPWEITATAEEGYELVGQQVFIGDAGAAECGKVVHLDDEDDALLPDTGGAPLGPLLVGGLLTVAGVAVLGRQRFVQ</sequence>
<evidence type="ECO:0000256" key="1">
    <source>
        <dbReference type="SAM" id="MobiDB-lite"/>
    </source>
</evidence>
<dbReference type="Proteomes" id="UP001257739">
    <property type="component" value="Unassembled WGS sequence"/>
</dbReference>
<proteinExistence type="predicted"/>
<name>A0ABU1UQS6_9ACTN</name>
<keyword evidence="3" id="KW-0732">Signal</keyword>
<evidence type="ECO:0000256" key="2">
    <source>
        <dbReference type="SAM" id="Phobius"/>
    </source>
</evidence>
<evidence type="ECO:0000313" key="4">
    <source>
        <dbReference type="EMBL" id="MDR7087534.1"/>
    </source>
</evidence>
<evidence type="ECO:0000313" key="5">
    <source>
        <dbReference type="Proteomes" id="UP001257739"/>
    </source>
</evidence>
<evidence type="ECO:0008006" key="6">
    <source>
        <dbReference type="Google" id="ProtNLM"/>
    </source>
</evidence>
<feature type="signal peptide" evidence="3">
    <location>
        <begin position="1"/>
        <end position="18"/>
    </location>
</feature>
<gene>
    <name evidence="4" type="ORF">J2X11_002373</name>
</gene>
<feature type="region of interest" description="Disordered" evidence="1">
    <location>
        <begin position="135"/>
        <end position="191"/>
    </location>
</feature>
<evidence type="ECO:0000256" key="3">
    <source>
        <dbReference type="SAM" id="SignalP"/>
    </source>
</evidence>
<feature type="region of interest" description="Disordered" evidence="1">
    <location>
        <begin position="19"/>
        <end position="116"/>
    </location>
</feature>
<reference evidence="4 5" key="1">
    <citation type="submission" date="2023-07" db="EMBL/GenBank/DDBJ databases">
        <title>Sorghum-associated microbial communities from plants grown in Nebraska, USA.</title>
        <authorList>
            <person name="Schachtman D."/>
        </authorList>
    </citation>
    <scope>NUCLEOTIDE SEQUENCE [LARGE SCALE GENOMIC DNA]</scope>
    <source>
        <strain evidence="4 5">BE248</strain>
    </source>
</reference>
<feature type="compositionally biased region" description="Polar residues" evidence="1">
    <location>
        <begin position="152"/>
        <end position="166"/>
    </location>
</feature>
<feature type="transmembrane region" description="Helical" evidence="2">
    <location>
        <begin position="635"/>
        <end position="653"/>
    </location>
</feature>
<accession>A0ABU1UQS6</accession>
<keyword evidence="2" id="KW-1133">Transmembrane helix</keyword>
<protein>
    <recommendedName>
        <fullName evidence="6">LPXTG cell wall anchor domain-containing protein</fullName>
    </recommendedName>
</protein>
<organism evidence="4 5">
    <name type="scientific">Aeromicrobium panaciterrae</name>
    <dbReference type="NCBI Taxonomy" id="363861"/>
    <lineage>
        <taxon>Bacteria</taxon>
        <taxon>Bacillati</taxon>
        <taxon>Actinomycetota</taxon>
        <taxon>Actinomycetes</taxon>
        <taxon>Propionibacteriales</taxon>
        <taxon>Nocardioidaceae</taxon>
        <taxon>Aeromicrobium</taxon>
    </lineage>
</organism>
<comment type="caution">
    <text evidence="4">The sequence shown here is derived from an EMBL/GenBank/DDBJ whole genome shotgun (WGS) entry which is preliminary data.</text>
</comment>
<feature type="chain" id="PRO_5045685277" description="LPXTG cell wall anchor domain-containing protein" evidence="3">
    <location>
        <begin position="19"/>
        <end position="659"/>
    </location>
</feature>
<keyword evidence="2" id="KW-0472">Membrane</keyword>
<dbReference type="EMBL" id="JAVDWH010000001">
    <property type="protein sequence ID" value="MDR7087534.1"/>
    <property type="molecule type" value="Genomic_DNA"/>
</dbReference>